<comment type="caution">
    <text evidence="13">The sequence shown here is derived from an EMBL/GenBank/DDBJ whole genome shotgun (WGS) entry which is preliminary data.</text>
</comment>
<dbReference type="GO" id="GO:0045087">
    <property type="term" value="P:innate immune response"/>
    <property type="evidence" value="ECO:0007669"/>
    <property type="project" value="UniProtKB-KW"/>
</dbReference>
<dbReference type="Pfam" id="PF01582">
    <property type="entry name" value="TIR"/>
    <property type="match status" value="1"/>
</dbReference>
<evidence type="ECO:0000313" key="14">
    <source>
        <dbReference type="Proteomes" id="UP001460270"/>
    </source>
</evidence>
<evidence type="ECO:0000256" key="7">
    <source>
        <dbReference type="ARBA" id="ARBA00022989"/>
    </source>
</evidence>
<organism evidence="13 14">
    <name type="scientific">Mugilogobius chulae</name>
    <name type="common">yellowstripe goby</name>
    <dbReference type="NCBI Taxonomy" id="88201"/>
    <lineage>
        <taxon>Eukaryota</taxon>
        <taxon>Metazoa</taxon>
        <taxon>Chordata</taxon>
        <taxon>Craniata</taxon>
        <taxon>Vertebrata</taxon>
        <taxon>Euteleostomi</taxon>
        <taxon>Actinopterygii</taxon>
        <taxon>Neopterygii</taxon>
        <taxon>Teleostei</taxon>
        <taxon>Neoteleostei</taxon>
        <taxon>Acanthomorphata</taxon>
        <taxon>Gobiaria</taxon>
        <taxon>Gobiiformes</taxon>
        <taxon>Gobioidei</taxon>
        <taxon>Gobiidae</taxon>
        <taxon>Gobionellinae</taxon>
        <taxon>Mugilogobius</taxon>
    </lineage>
</organism>
<dbReference type="InterPro" id="IPR001611">
    <property type="entry name" value="Leu-rich_rpt"/>
</dbReference>
<keyword evidence="14" id="KW-1185">Reference proteome</keyword>
<dbReference type="Gene3D" id="3.40.50.10140">
    <property type="entry name" value="Toll/interleukin-1 receptor homology (TIR) domain"/>
    <property type="match status" value="1"/>
</dbReference>
<dbReference type="SMART" id="SM00255">
    <property type="entry name" value="TIR"/>
    <property type="match status" value="1"/>
</dbReference>
<name>A0AAW0MFU5_9GOBI</name>
<evidence type="ECO:0000313" key="13">
    <source>
        <dbReference type="EMBL" id="KAK7877859.1"/>
    </source>
</evidence>
<dbReference type="SUPFAM" id="SSF52058">
    <property type="entry name" value="L domain-like"/>
    <property type="match status" value="1"/>
</dbReference>
<evidence type="ECO:0000256" key="8">
    <source>
        <dbReference type="ARBA" id="ARBA00023136"/>
    </source>
</evidence>
<reference evidence="14" key="1">
    <citation type="submission" date="2024-04" db="EMBL/GenBank/DDBJ databases">
        <title>Salinicola lusitanus LLJ914,a marine bacterium isolated from the Okinawa Trough.</title>
        <authorList>
            <person name="Li J."/>
        </authorList>
    </citation>
    <scope>NUCLEOTIDE SEQUENCE [LARGE SCALE GENOMIC DNA]</scope>
</reference>
<dbReference type="InterPro" id="IPR032675">
    <property type="entry name" value="LRR_dom_sf"/>
</dbReference>
<dbReference type="PROSITE" id="PS50104">
    <property type="entry name" value="TIR"/>
    <property type="match status" value="1"/>
</dbReference>
<feature type="compositionally biased region" description="Polar residues" evidence="10">
    <location>
        <begin position="528"/>
        <end position="538"/>
    </location>
</feature>
<dbReference type="InterPro" id="IPR000157">
    <property type="entry name" value="TIR_dom"/>
</dbReference>
<evidence type="ECO:0000259" key="12">
    <source>
        <dbReference type="PROSITE" id="PS50104"/>
    </source>
</evidence>
<gene>
    <name evidence="13" type="ORF">WMY93_031499</name>
</gene>
<keyword evidence="9" id="KW-0395">Inflammatory response</keyword>
<evidence type="ECO:0000256" key="3">
    <source>
        <dbReference type="ARBA" id="ARBA00022588"/>
    </source>
</evidence>
<dbReference type="PROSITE" id="PS51450">
    <property type="entry name" value="LRR"/>
    <property type="match status" value="2"/>
</dbReference>
<dbReference type="SUPFAM" id="SSF52200">
    <property type="entry name" value="Toll/Interleukin receptor TIR domain"/>
    <property type="match status" value="1"/>
</dbReference>
<protein>
    <recommendedName>
        <fullName evidence="12">TIR domain-containing protein</fullName>
    </recommendedName>
</protein>
<sequence>MLSDLAHKNFSLLQFRHLFDLKYYIGNKDIFRGLENITAYSLVFHHMKFSENLLRMLLLNLQKASIKRLTFQYIDYLWTPSFFDSGAKSIITDLKLDHLDIWKSNPAMLMFERNYMWLSKVKELSIQYVIIVATPCAFLKNVRALQVLDVSHDRLREDYIYNRECNYNGTMPNLRSYNLSNNELTRLNDLSAATRFFDQLNTLDVSNNKLGSTAYGSGCIWNKNLTRFIAHHNDFVSAALHCLPTTVEYLDLSYCNLDQLDTMFFEKTLSLKKLLLSGNKIKYIPSGWKSPSLQSLKLDGNSFAGNNPYQCNCDLHAFFEETLLNNKVNLTDWPWNYHCYHPLPLLNKQISNYNPGRVTCDTRLLILICAATTAAVIIVLMVICYIFDLPWYTKATYQIIRAKYRAHQEKEGVELFTYHAFISYSHSDADWVRDQLLPALEDIRNPYRLCIHERDFTPGKWIIDNISRTLKTVASEWCNYELYFAQQRAMGKSFSDVILVQGNQQSFFWAQLRSVLGNPSPVRPRSYSGRNRAQSEDTQLLDPDGEFNEDVVEEPGNAAQGRMEEQLMSGVRTTNTSEQKPLTHIARHL</sequence>
<keyword evidence="8 11" id="KW-0472">Membrane</keyword>
<feature type="domain" description="TIR" evidence="12">
    <location>
        <begin position="416"/>
        <end position="555"/>
    </location>
</feature>
<accession>A0AAW0MFU5</accession>
<evidence type="ECO:0000256" key="9">
    <source>
        <dbReference type="ARBA" id="ARBA00023198"/>
    </source>
</evidence>
<feature type="transmembrane region" description="Helical" evidence="11">
    <location>
        <begin position="364"/>
        <end position="387"/>
    </location>
</feature>
<dbReference type="Pfam" id="PF13855">
    <property type="entry name" value="LRR_8"/>
    <property type="match status" value="1"/>
</dbReference>
<dbReference type="Gene3D" id="3.80.10.10">
    <property type="entry name" value="Ribonuclease Inhibitor"/>
    <property type="match status" value="1"/>
</dbReference>
<evidence type="ECO:0000256" key="1">
    <source>
        <dbReference type="ARBA" id="ARBA00004167"/>
    </source>
</evidence>
<keyword evidence="3" id="KW-0399">Innate immunity</keyword>
<dbReference type="GO" id="GO:0006954">
    <property type="term" value="P:inflammatory response"/>
    <property type="evidence" value="ECO:0007669"/>
    <property type="project" value="UniProtKB-KW"/>
</dbReference>
<dbReference type="EMBL" id="JBBPFD010000669">
    <property type="protein sequence ID" value="KAK7877859.1"/>
    <property type="molecule type" value="Genomic_DNA"/>
</dbReference>
<dbReference type="Proteomes" id="UP001460270">
    <property type="component" value="Unassembled WGS sequence"/>
</dbReference>
<keyword evidence="4 11" id="KW-0812">Transmembrane</keyword>
<evidence type="ECO:0000256" key="5">
    <source>
        <dbReference type="ARBA" id="ARBA00022729"/>
    </source>
</evidence>
<keyword evidence="6" id="KW-0391">Immunity</keyword>
<proteinExistence type="inferred from homology"/>
<feature type="region of interest" description="Disordered" evidence="10">
    <location>
        <begin position="520"/>
        <end position="563"/>
    </location>
</feature>
<dbReference type="PANTHER" id="PTHR24365:SF26">
    <property type="entry name" value="TOLL-LIKE RECEPTOR 18"/>
    <property type="match status" value="1"/>
</dbReference>
<keyword evidence="7 11" id="KW-1133">Transmembrane helix</keyword>
<dbReference type="PANTHER" id="PTHR24365">
    <property type="entry name" value="TOLL-LIKE RECEPTOR"/>
    <property type="match status" value="1"/>
</dbReference>
<dbReference type="GO" id="GO:0038023">
    <property type="term" value="F:signaling receptor activity"/>
    <property type="evidence" value="ECO:0007669"/>
    <property type="project" value="TreeGrafter"/>
</dbReference>
<evidence type="ECO:0000256" key="11">
    <source>
        <dbReference type="SAM" id="Phobius"/>
    </source>
</evidence>
<evidence type="ECO:0000256" key="2">
    <source>
        <dbReference type="ARBA" id="ARBA00009634"/>
    </source>
</evidence>
<evidence type="ECO:0000256" key="6">
    <source>
        <dbReference type="ARBA" id="ARBA00022859"/>
    </source>
</evidence>
<dbReference type="AlphaFoldDB" id="A0AAW0MFU5"/>
<dbReference type="GO" id="GO:0002224">
    <property type="term" value="P:toll-like receptor signaling pathway"/>
    <property type="evidence" value="ECO:0007669"/>
    <property type="project" value="TreeGrafter"/>
</dbReference>
<dbReference type="GO" id="GO:0005886">
    <property type="term" value="C:plasma membrane"/>
    <property type="evidence" value="ECO:0007669"/>
    <property type="project" value="TreeGrafter"/>
</dbReference>
<keyword evidence="5" id="KW-0732">Signal</keyword>
<evidence type="ECO:0000256" key="4">
    <source>
        <dbReference type="ARBA" id="ARBA00022692"/>
    </source>
</evidence>
<comment type="similarity">
    <text evidence="2">Belongs to the Toll-like receptor family.</text>
</comment>
<comment type="subcellular location">
    <subcellularLocation>
        <location evidence="1">Membrane</location>
        <topology evidence="1">Single-pass membrane protein</topology>
    </subcellularLocation>
</comment>
<dbReference type="InterPro" id="IPR035897">
    <property type="entry name" value="Toll_tir_struct_dom_sf"/>
</dbReference>
<feature type="compositionally biased region" description="Acidic residues" evidence="10">
    <location>
        <begin position="543"/>
        <end position="553"/>
    </location>
</feature>
<evidence type="ECO:0000256" key="10">
    <source>
        <dbReference type="SAM" id="MobiDB-lite"/>
    </source>
</evidence>